<accession>A0A1Y2C054</accession>
<dbReference type="AlphaFoldDB" id="A0A1Y2C054"/>
<comment type="caution">
    <text evidence="2">The sequence shown here is derived from an EMBL/GenBank/DDBJ whole genome shotgun (WGS) entry which is preliminary data.</text>
</comment>
<keyword evidence="1" id="KW-0472">Membrane</keyword>
<keyword evidence="3" id="KW-1185">Reference proteome</keyword>
<evidence type="ECO:0000313" key="3">
    <source>
        <dbReference type="Proteomes" id="UP000193642"/>
    </source>
</evidence>
<name>A0A1Y2C054_9FUNG</name>
<dbReference type="OrthoDB" id="10301893at2759"/>
<feature type="transmembrane region" description="Helical" evidence="1">
    <location>
        <begin position="111"/>
        <end position="128"/>
    </location>
</feature>
<sequence length="189" mass="21080">MVRAMVWCDTIAFTLSYISNTFLLPTQPCQRQIFSIVSNIFWSAKDGFKYAYLTYRCWVICNFQDRIIGPVFFGGTATLLSWLFFATRYSFTTENCTAFFPSSIYNGINLALYFHFALADIIPSALLIRKLHFASKQSAGLTAAGGVNKVDEVLKRESHRLLLTAVLMGLNTVLSAGKLITGASVKKSI</sequence>
<reference evidence="2 3" key="1">
    <citation type="submission" date="2016-07" db="EMBL/GenBank/DDBJ databases">
        <title>Pervasive Adenine N6-methylation of Active Genes in Fungi.</title>
        <authorList>
            <consortium name="DOE Joint Genome Institute"/>
            <person name="Mondo S.J."/>
            <person name="Dannebaum R.O."/>
            <person name="Kuo R.C."/>
            <person name="Labutti K."/>
            <person name="Haridas S."/>
            <person name="Kuo A."/>
            <person name="Salamov A."/>
            <person name="Ahrendt S.R."/>
            <person name="Lipzen A."/>
            <person name="Sullivan W."/>
            <person name="Andreopoulos W.B."/>
            <person name="Clum A."/>
            <person name="Lindquist E."/>
            <person name="Daum C."/>
            <person name="Ramamoorthy G.K."/>
            <person name="Gryganskyi A."/>
            <person name="Culley D."/>
            <person name="Magnuson J.K."/>
            <person name="James T.Y."/>
            <person name="O'Malley M.A."/>
            <person name="Stajich J.E."/>
            <person name="Spatafora J.W."/>
            <person name="Visel A."/>
            <person name="Grigoriev I.V."/>
        </authorList>
    </citation>
    <scope>NUCLEOTIDE SEQUENCE [LARGE SCALE GENOMIC DNA]</scope>
    <source>
        <strain evidence="2 3">JEL800</strain>
    </source>
</reference>
<dbReference type="EMBL" id="MCGO01000036">
    <property type="protein sequence ID" value="ORY40257.1"/>
    <property type="molecule type" value="Genomic_DNA"/>
</dbReference>
<organism evidence="2 3">
    <name type="scientific">Rhizoclosmatium globosum</name>
    <dbReference type="NCBI Taxonomy" id="329046"/>
    <lineage>
        <taxon>Eukaryota</taxon>
        <taxon>Fungi</taxon>
        <taxon>Fungi incertae sedis</taxon>
        <taxon>Chytridiomycota</taxon>
        <taxon>Chytridiomycota incertae sedis</taxon>
        <taxon>Chytridiomycetes</taxon>
        <taxon>Chytridiales</taxon>
        <taxon>Chytriomycetaceae</taxon>
        <taxon>Rhizoclosmatium</taxon>
    </lineage>
</organism>
<keyword evidence="1" id="KW-0812">Transmembrane</keyword>
<proteinExistence type="predicted"/>
<evidence type="ECO:0000256" key="1">
    <source>
        <dbReference type="SAM" id="Phobius"/>
    </source>
</evidence>
<feature type="transmembrane region" description="Helical" evidence="1">
    <location>
        <begin position="161"/>
        <end position="180"/>
    </location>
</feature>
<protein>
    <submittedName>
        <fullName evidence="2">Uncharacterized protein</fullName>
    </submittedName>
</protein>
<gene>
    <name evidence="2" type="ORF">BCR33DRAFT_719612</name>
</gene>
<dbReference type="Proteomes" id="UP000193642">
    <property type="component" value="Unassembled WGS sequence"/>
</dbReference>
<feature type="transmembrane region" description="Helical" evidence="1">
    <location>
        <begin position="71"/>
        <end position="91"/>
    </location>
</feature>
<evidence type="ECO:0000313" key="2">
    <source>
        <dbReference type="EMBL" id="ORY40257.1"/>
    </source>
</evidence>
<keyword evidence="1" id="KW-1133">Transmembrane helix</keyword>